<proteinExistence type="predicted"/>
<name>A0A1J5QWY1_9ZZZZ</name>
<dbReference type="InterPro" id="IPR034804">
    <property type="entry name" value="SQR/QFR_C/D"/>
</dbReference>
<evidence type="ECO:0000313" key="2">
    <source>
        <dbReference type="EMBL" id="OIQ88198.1"/>
    </source>
</evidence>
<gene>
    <name evidence="2" type="ORF">GALL_299310</name>
</gene>
<keyword evidence="1" id="KW-1133">Transmembrane helix</keyword>
<comment type="caution">
    <text evidence="2">The sequence shown here is derived from an EMBL/GenBank/DDBJ whole genome shotgun (WGS) entry which is preliminary data.</text>
</comment>
<dbReference type="EMBL" id="MLJW01000383">
    <property type="protein sequence ID" value="OIQ88198.1"/>
    <property type="molecule type" value="Genomic_DNA"/>
</dbReference>
<evidence type="ECO:0000256" key="1">
    <source>
        <dbReference type="SAM" id="Phobius"/>
    </source>
</evidence>
<feature type="transmembrane region" description="Helical" evidence="1">
    <location>
        <begin position="207"/>
        <end position="230"/>
    </location>
</feature>
<dbReference type="GO" id="GO:0016020">
    <property type="term" value="C:membrane"/>
    <property type="evidence" value="ECO:0007669"/>
    <property type="project" value="InterPro"/>
</dbReference>
<keyword evidence="1 2" id="KW-0812">Transmembrane</keyword>
<organism evidence="2">
    <name type="scientific">mine drainage metagenome</name>
    <dbReference type="NCBI Taxonomy" id="410659"/>
    <lineage>
        <taxon>unclassified sequences</taxon>
        <taxon>metagenomes</taxon>
        <taxon>ecological metagenomes</taxon>
    </lineage>
</organism>
<feature type="transmembrane region" description="Helical" evidence="1">
    <location>
        <begin position="18"/>
        <end position="37"/>
    </location>
</feature>
<sequence>MAIATQDRKTRPAGRTSVGLKVVMATTGTLFLLFLLAHSYGNLKAFAGQAAYDGYAEHLRTFGEPILPRSGFLWLMGVVLIVSVVLHVWAAVVLWQRAHRARSTPYVAFKPVQATLSSRTMRWGGLTILLFVIFHLLQFTTGTIQVGGSFDSPYQRLVAAFQVWYVVAVYALAMLALGMHLRHGIWSAVQTLGWSTRAREVPIKRTALVVALVIVVGFLAPPVAILFGLVK</sequence>
<reference evidence="2" key="1">
    <citation type="submission" date="2016-10" db="EMBL/GenBank/DDBJ databases">
        <title>Sequence of Gallionella enrichment culture.</title>
        <authorList>
            <person name="Poehlein A."/>
            <person name="Muehling M."/>
            <person name="Daniel R."/>
        </authorList>
    </citation>
    <scope>NUCLEOTIDE SEQUENCE</scope>
</reference>
<dbReference type="CDD" id="cd03498">
    <property type="entry name" value="SQR_TypeB_2_TM"/>
    <property type="match status" value="1"/>
</dbReference>
<keyword evidence="1" id="KW-0472">Membrane</keyword>
<dbReference type="InterPro" id="IPR011138">
    <property type="entry name" value="Cytochrome_b-558"/>
</dbReference>
<feature type="transmembrane region" description="Helical" evidence="1">
    <location>
        <begin position="72"/>
        <end position="95"/>
    </location>
</feature>
<feature type="transmembrane region" description="Helical" evidence="1">
    <location>
        <begin position="157"/>
        <end position="177"/>
    </location>
</feature>
<dbReference type="Gene3D" id="1.20.1300.10">
    <property type="entry name" value="Fumarate reductase/succinate dehydrogenase, transmembrane subunit"/>
    <property type="match status" value="1"/>
</dbReference>
<dbReference type="SUPFAM" id="SSF81343">
    <property type="entry name" value="Fumarate reductase respiratory complex transmembrane subunits"/>
    <property type="match status" value="1"/>
</dbReference>
<protein>
    <submittedName>
        <fullName evidence="2">Succinate dehydrogenase/fumarate reductase transmembrane subunit</fullName>
    </submittedName>
</protein>
<accession>A0A1J5QWY1</accession>
<feature type="transmembrane region" description="Helical" evidence="1">
    <location>
        <begin position="120"/>
        <end position="137"/>
    </location>
</feature>
<dbReference type="NCBIfam" id="TIGR02046">
    <property type="entry name" value="sdhC_b558_fam"/>
    <property type="match status" value="1"/>
</dbReference>
<dbReference type="AlphaFoldDB" id="A0A1J5QWY1"/>